<gene>
    <name evidence="3" type="ORF">SAMN02745975_01580</name>
</gene>
<evidence type="ECO:0000313" key="4">
    <source>
        <dbReference type="Proteomes" id="UP000184536"/>
    </source>
</evidence>
<dbReference type="RefSeq" id="WP_190014301.1">
    <property type="nucleotide sequence ID" value="NZ_FQZV01000018.1"/>
</dbReference>
<dbReference type="AlphaFoldDB" id="A0A1M6HNJ0"/>
<keyword evidence="4" id="KW-1185">Reference proteome</keyword>
<feature type="region of interest" description="Disordered" evidence="1">
    <location>
        <begin position="196"/>
        <end position="237"/>
    </location>
</feature>
<dbReference type="STRING" id="1121919.SAMN02745975_01580"/>
<feature type="chain" id="PRO_5038969469" evidence="2">
    <location>
        <begin position="24"/>
        <end position="271"/>
    </location>
</feature>
<protein>
    <submittedName>
        <fullName evidence="3">Uncharacterized protein</fullName>
    </submittedName>
</protein>
<dbReference type="EMBL" id="FQZV01000018">
    <property type="protein sequence ID" value="SHJ23740.1"/>
    <property type="molecule type" value="Genomic_DNA"/>
</dbReference>
<dbReference type="Proteomes" id="UP000184536">
    <property type="component" value="Unassembled WGS sequence"/>
</dbReference>
<sequence>MKKLVALSTAVVLTLSVGAVALAANADSTVNSKSNVKQSVIVSGQTVAVEDNVVKQSDNSNVSSNKVDTNNYTQMIELEKLRLQQAIDNGVITQEQANYWKSQIQQMEDNYNKNGTTSIPGYNQGISSERFKQMIEMERNRLQQAIDRGMLNKTQEDFWRNQIDIMEKNYKNNNFSMNDICLSFYDNGMMWNENYNSNKSNQPTSSRTNLNAPGQSTYRTVTTNNTQKTGTPKTNNVVNNRAFNQRMQGPNMNYNNFNDCTNGNWNTRNRY</sequence>
<evidence type="ECO:0000256" key="2">
    <source>
        <dbReference type="SAM" id="SignalP"/>
    </source>
</evidence>
<dbReference type="Pfam" id="PF10925">
    <property type="entry name" value="DUF2680"/>
    <property type="match status" value="1"/>
</dbReference>
<name>A0A1M6HNJ0_9FIRM</name>
<organism evidence="3 4">
    <name type="scientific">Geosporobacter subterraneus DSM 17957</name>
    <dbReference type="NCBI Taxonomy" id="1121919"/>
    <lineage>
        <taxon>Bacteria</taxon>
        <taxon>Bacillati</taxon>
        <taxon>Bacillota</taxon>
        <taxon>Clostridia</taxon>
        <taxon>Peptostreptococcales</taxon>
        <taxon>Thermotaleaceae</taxon>
        <taxon>Geosporobacter</taxon>
    </lineage>
</organism>
<dbReference type="InterPro" id="IPR024485">
    <property type="entry name" value="DUF2680"/>
</dbReference>
<feature type="signal peptide" evidence="2">
    <location>
        <begin position="1"/>
        <end position="23"/>
    </location>
</feature>
<feature type="compositionally biased region" description="Low complexity" evidence="1">
    <location>
        <begin position="217"/>
        <end position="236"/>
    </location>
</feature>
<feature type="compositionally biased region" description="Polar residues" evidence="1">
    <location>
        <begin position="196"/>
        <end position="216"/>
    </location>
</feature>
<accession>A0A1M6HNJ0</accession>
<evidence type="ECO:0000256" key="1">
    <source>
        <dbReference type="SAM" id="MobiDB-lite"/>
    </source>
</evidence>
<evidence type="ECO:0000313" key="3">
    <source>
        <dbReference type="EMBL" id="SHJ23740.1"/>
    </source>
</evidence>
<keyword evidence="2" id="KW-0732">Signal</keyword>
<reference evidence="4" key="1">
    <citation type="submission" date="2016-11" db="EMBL/GenBank/DDBJ databases">
        <authorList>
            <person name="Varghese N."/>
            <person name="Submissions S."/>
        </authorList>
    </citation>
    <scope>NUCLEOTIDE SEQUENCE [LARGE SCALE GENOMIC DNA]</scope>
    <source>
        <strain evidence="4">DSM 17957</strain>
    </source>
</reference>
<proteinExistence type="predicted"/>